<keyword evidence="2" id="KW-1185">Reference proteome</keyword>
<sequence>MTILPSSWTPDIWARAAAPAIPSVREQGGHLVSKATAHHADYVGDGRWVVDYLPGRQLSRAQATAAMRIALAPDRLEVPDWAALLGLTADEARGFAAMPVGVAR</sequence>
<dbReference type="EMBL" id="JACHIT010000003">
    <property type="protein sequence ID" value="MBB5918953.1"/>
    <property type="molecule type" value="Genomic_DNA"/>
</dbReference>
<gene>
    <name evidence="1" type="ORF">BJY24_007886</name>
</gene>
<dbReference type="AlphaFoldDB" id="A0A7W9PNU3"/>
<reference evidence="1 2" key="1">
    <citation type="submission" date="2020-08" db="EMBL/GenBank/DDBJ databases">
        <title>Sequencing the genomes of 1000 actinobacteria strains.</title>
        <authorList>
            <person name="Klenk H.-P."/>
        </authorList>
    </citation>
    <scope>NUCLEOTIDE SEQUENCE [LARGE SCALE GENOMIC DNA]</scope>
    <source>
        <strain evidence="1 2">DSM 43582</strain>
    </source>
</reference>
<proteinExistence type="predicted"/>
<comment type="caution">
    <text evidence="1">The sequence shown here is derived from an EMBL/GenBank/DDBJ whole genome shotgun (WGS) entry which is preliminary data.</text>
</comment>
<name>A0A7W9PNU3_9NOCA</name>
<dbReference type="RefSeq" id="WP_246829635.1">
    <property type="nucleotide sequence ID" value="NZ_JACHIT010000003.1"/>
</dbReference>
<accession>A0A7W9PNU3</accession>
<evidence type="ECO:0000313" key="1">
    <source>
        <dbReference type="EMBL" id="MBB5918953.1"/>
    </source>
</evidence>
<protein>
    <submittedName>
        <fullName evidence="1">Uncharacterized protein</fullName>
    </submittedName>
</protein>
<organism evidence="1 2">
    <name type="scientific">Nocardia transvalensis</name>
    <dbReference type="NCBI Taxonomy" id="37333"/>
    <lineage>
        <taxon>Bacteria</taxon>
        <taxon>Bacillati</taxon>
        <taxon>Actinomycetota</taxon>
        <taxon>Actinomycetes</taxon>
        <taxon>Mycobacteriales</taxon>
        <taxon>Nocardiaceae</taxon>
        <taxon>Nocardia</taxon>
    </lineage>
</organism>
<dbReference type="Proteomes" id="UP000540412">
    <property type="component" value="Unassembled WGS sequence"/>
</dbReference>
<evidence type="ECO:0000313" key="2">
    <source>
        <dbReference type="Proteomes" id="UP000540412"/>
    </source>
</evidence>